<gene>
    <name evidence="7" type="ORF">C8D97_105222</name>
</gene>
<dbReference type="GO" id="GO:0004824">
    <property type="term" value="F:lysine-tRNA ligase activity"/>
    <property type="evidence" value="ECO:0007669"/>
    <property type="project" value="InterPro"/>
</dbReference>
<feature type="domain" description="Aminoacyl-transfer RNA synthetases class-II family profile" evidence="6">
    <location>
        <begin position="23"/>
        <end position="307"/>
    </location>
</feature>
<evidence type="ECO:0000256" key="5">
    <source>
        <dbReference type="ARBA" id="ARBA00052794"/>
    </source>
</evidence>
<proteinExistence type="predicted"/>
<keyword evidence="2" id="KW-0436">Ligase</keyword>
<evidence type="ECO:0000256" key="1">
    <source>
        <dbReference type="ARBA" id="ARBA00011738"/>
    </source>
</evidence>
<comment type="caution">
    <text evidence="7">The sequence shown here is derived from an EMBL/GenBank/DDBJ whole genome shotgun (WGS) entry which is preliminary data.</text>
</comment>
<dbReference type="AlphaFoldDB" id="A0A316FW85"/>
<dbReference type="InterPro" id="IPR045864">
    <property type="entry name" value="aa-tRNA-synth_II/BPL/LPL"/>
</dbReference>
<dbReference type="Proteomes" id="UP000245790">
    <property type="component" value="Unassembled WGS sequence"/>
</dbReference>
<dbReference type="NCBIfam" id="TIGR00462">
    <property type="entry name" value="genX"/>
    <property type="match status" value="1"/>
</dbReference>
<sequence>MTHWQPTASINTLRQRADTLKQVRTFFQQRQVMEVDTPALMPHTVTDPYMTALSVDVLQQKMYLQTSPEYAMKRLLAAGSGDIYQLAKNYRADEQGRKHQPEFTLLEWYRLGWDHHQLMDEVYELVSEITGITKRTNITYQQAFIDHLSLDPTVITGEVLSERAEQLLGELPDNMLREDYLSLLFAEKIEPIIAEQRITFVYDFPASQSSLARLLSDKTVAGRFECYCNGLELANGFWELTDAKEQMQRFQHDQTVRQTLDRPSVDIDQAFIAALEHGLPDCSGVALGFDRLLMLALNKSDIRDVLPFAR</sequence>
<dbReference type="EMBL" id="QGGU01000005">
    <property type="protein sequence ID" value="PWK51906.1"/>
    <property type="molecule type" value="Genomic_DNA"/>
</dbReference>
<comment type="catalytic activity">
    <reaction evidence="5">
        <text>D-beta-lysine + L-lysyl-[protein] + ATP = N(6)-((3R)-3,6-diaminohexanoyl)-L-lysyl-[protein] + AMP + diphosphate + H(+)</text>
        <dbReference type="Rhea" id="RHEA:83435"/>
        <dbReference type="Rhea" id="RHEA-COMP:9752"/>
        <dbReference type="Rhea" id="RHEA-COMP:20131"/>
        <dbReference type="ChEBI" id="CHEBI:15378"/>
        <dbReference type="ChEBI" id="CHEBI:29969"/>
        <dbReference type="ChEBI" id="CHEBI:30616"/>
        <dbReference type="ChEBI" id="CHEBI:33019"/>
        <dbReference type="ChEBI" id="CHEBI:84138"/>
        <dbReference type="ChEBI" id="CHEBI:156053"/>
        <dbReference type="ChEBI" id="CHEBI:456215"/>
    </reaction>
    <physiologicalReaction direction="left-to-right" evidence="5">
        <dbReference type="Rhea" id="RHEA:83436"/>
    </physiologicalReaction>
</comment>
<keyword evidence="4" id="KW-0067">ATP-binding</keyword>
<organism evidence="7 8">
    <name type="scientific">Pleionea mediterranea</name>
    <dbReference type="NCBI Taxonomy" id="523701"/>
    <lineage>
        <taxon>Bacteria</taxon>
        <taxon>Pseudomonadati</taxon>
        <taxon>Pseudomonadota</taxon>
        <taxon>Gammaproteobacteria</taxon>
        <taxon>Oceanospirillales</taxon>
        <taxon>Pleioneaceae</taxon>
        <taxon>Pleionea</taxon>
    </lineage>
</organism>
<keyword evidence="8" id="KW-1185">Reference proteome</keyword>
<dbReference type="OrthoDB" id="9802326at2"/>
<comment type="subunit">
    <text evidence="1">Homodimer.</text>
</comment>
<dbReference type="PRINTS" id="PR00982">
    <property type="entry name" value="TRNASYNTHLYS"/>
</dbReference>
<dbReference type="SUPFAM" id="SSF55681">
    <property type="entry name" value="Class II aaRS and biotin synthetases"/>
    <property type="match status" value="1"/>
</dbReference>
<dbReference type="InterPro" id="IPR018149">
    <property type="entry name" value="Lys-tRNA-synth_II_C"/>
</dbReference>
<dbReference type="InterPro" id="IPR004525">
    <property type="entry name" value="EpmA"/>
</dbReference>
<dbReference type="Pfam" id="PF00152">
    <property type="entry name" value="tRNA-synt_2"/>
    <property type="match status" value="1"/>
</dbReference>
<dbReference type="RefSeq" id="WP_109763285.1">
    <property type="nucleotide sequence ID" value="NZ_QGGU01000005.1"/>
</dbReference>
<evidence type="ECO:0000313" key="8">
    <source>
        <dbReference type="Proteomes" id="UP000245790"/>
    </source>
</evidence>
<keyword evidence="7" id="KW-0030">Aminoacyl-tRNA synthetase</keyword>
<dbReference type="InterPro" id="IPR006195">
    <property type="entry name" value="aa-tRNA-synth_II"/>
</dbReference>
<dbReference type="GO" id="GO:0005524">
    <property type="term" value="F:ATP binding"/>
    <property type="evidence" value="ECO:0007669"/>
    <property type="project" value="UniProtKB-KW"/>
</dbReference>
<dbReference type="PROSITE" id="PS50862">
    <property type="entry name" value="AA_TRNA_LIGASE_II"/>
    <property type="match status" value="1"/>
</dbReference>
<evidence type="ECO:0000256" key="4">
    <source>
        <dbReference type="ARBA" id="ARBA00022840"/>
    </source>
</evidence>
<dbReference type="NCBIfam" id="NF006828">
    <property type="entry name" value="PRK09350.1"/>
    <property type="match status" value="1"/>
</dbReference>
<accession>A0A316FW85</accession>
<dbReference type="Gene3D" id="3.30.930.10">
    <property type="entry name" value="Bira Bifunctional Protein, Domain 2"/>
    <property type="match status" value="1"/>
</dbReference>
<keyword evidence="3" id="KW-0547">Nucleotide-binding</keyword>
<dbReference type="GO" id="GO:0000049">
    <property type="term" value="F:tRNA binding"/>
    <property type="evidence" value="ECO:0007669"/>
    <property type="project" value="TreeGrafter"/>
</dbReference>
<dbReference type="GO" id="GO:0006430">
    <property type="term" value="P:lysyl-tRNA aminoacylation"/>
    <property type="evidence" value="ECO:0007669"/>
    <property type="project" value="InterPro"/>
</dbReference>
<evidence type="ECO:0000256" key="3">
    <source>
        <dbReference type="ARBA" id="ARBA00022741"/>
    </source>
</evidence>
<evidence type="ECO:0000313" key="7">
    <source>
        <dbReference type="EMBL" id="PWK51906.1"/>
    </source>
</evidence>
<protein>
    <submittedName>
        <fullName evidence="7">Lysyl-tRNA synthetase class 2</fullName>
    </submittedName>
</protein>
<evidence type="ECO:0000259" key="6">
    <source>
        <dbReference type="PROSITE" id="PS50862"/>
    </source>
</evidence>
<dbReference type="PANTHER" id="PTHR42918:SF6">
    <property type="entry name" value="ELONGATION FACTOR P--(R)-BETA-LYSINE LIGASE"/>
    <property type="match status" value="1"/>
</dbReference>
<dbReference type="PANTHER" id="PTHR42918">
    <property type="entry name" value="LYSYL-TRNA SYNTHETASE"/>
    <property type="match status" value="1"/>
</dbReference>
<name>A0A316FW85_9GAMM</name>
<reference evidence="7 8" key="1">
    <citation type="submission" date="2018-05" db="EMBL/GenBank/DDBJ databases">
        <title>Genomic Encyclopedia of Type Strains, Phase IV (KMG-IV): sequencing the most valuable type-strain genomes for metagenomic binning, comparative biology and taxonomic classification.</title>
        <authorList>
            <person name="Goeker M."/>
        </authorList>
    </citation>
    <scope>NUCLEOTIDE SEQUENCE [LARGE SCALE GENOMIC DNA]</scope>
    <source>
        <strain evidence="7 8">DSM 25350</strain>
    </source>
</reference>
<dbReference type="GO" id="GO:0005829">
    <property type="term" value="C:cytosol"/>
    <property type="evidence" value="ECO:0007669"/>
    <property type="project" value="TreeGrafter"/>
</dbReference>
<evidence type="ECO:0000256" key="2">
    <source>
        <dbReference type="ARBA" id="ARBA00022598"/>
    </source>
</evidence>
<dbReference type="InterPro" id="IPR004364">
    <property type="entry name" value="Aa-tRNA-synt_II"/>
</dbReference>
<dbReference type="FunFam" id="3.30.930.10:FF:000017">
    <property type="entry name" value="Elongation factor P--(R)-beta-lysine ligase"/>
    <property type="match status" value="1"/>
</dbReference>